<sequence length="705" mass="76466">MTLPTIVLCTDVDDYVRICGFGSPFVPVLCRDSWARAMVTGWTGRLGLSTIDGSADCPGSADESDVGGRLWTNVADLQVVRLEDDASAKVMAQAFVRMRSAVSHSFPSWESAAKHQSEKESTTHTVVIGIDRRPTMRDLALFDDPVGFVVMDTIELASFLLAKTVVYSEMPEGRDLCFAPIQKGKVLGDAGGLTVLPGDSQELQQWRSVVEGDESVVSIVGHASEDYLRLSSNELVCGRRTVRPPEISGKRLPTCMVDGGCVLPGLRQTGPQDVPGRVFFANACLTLKVDGGVFDGGDSYTVSQRFLEANAAAFVASPMLKDGRIEENLVFHGLMGSGMSVGQATGEINRLLPHWGFEVGKALVLGDPSMTTGERLPEEEEQPFKKGLQFGVMDEAPEVPDDECCLDGPQSRAVVGFVRGGMIPHGRAALVDRAIDTEAAGPLRIVSRSQTPEAALVRVRQVLDEYDRLALLGVKVDEGRNLLTDLRKNFPNAVRRASVSRCGAPIDPALQRVLDRLREATKTVDPGIVAKLQRETVKSEYHFVEAYRDAYRMTGMHRLDDGCPNCGSDAVRYEFVSFGDDRAHRWMVSCVICGAVQDGVPGFVMSSIEGLETNSEDKTVQGEVVFQSEAPEEVSLAIGGAVTHGKRHGASVTVSQEQVVLSPGGHARVPVEVRVPQPADKHCMFLRMYCVSEGKIGFSGREFFI</sequence>
<gene>
    <name evidence="1" type="ORF">GCM10007147_24390</name>
</gene>
<proteinExistence type="predicted"/>
<reference evidence="1 2" key="1">
    <citation type="journal article" date="2014" name="Int. J. Syst. Evol. Microbiol.">
        <title>Complete genome sequence of Corynebacterium casei LMG S-19264T (=DSM 44701T), isolated from a smear-ripened cheese.</title>
        <authorList>
            <consortium name="US DOE Joint Genome Institute (JGI-PGF)"/>
            <person name="Walter F."/>
            <person name="Albersmeier A."/>
            <person name="Kalinowski J."/>
            <person name="Ruckert C."/>
        </authorList>
    </citation>
    <scope>NUCLEOTIDE SEQUENCE [LARGE SCALE GENOMIC DNA]</scope>
    <source>
        <strain evidence="1 2">KCTC 19473</strain>
    </source>
</reference>
<name>A0A918XD86_9ACTN</name>
<accession>A0A918XD86</accession>
<organism evidence="1 2">
    <name type="scientific">Nocardiopsis kunsanensis</name>
    <dbReference type="NCBI Taxonomy" id="141693"/>
    <lineage>
        <taxon>Bacteria</taxon>
        <taxon>Bacillati</taxon>
        <taxon>Actinomycetota</taxon>
        <taxon>Actinomycetes</taxon>
        <taxon>Streptosporangiales</taxon>
        <taxon>Nocardiopsidaceae</taxon>
        <taxon>Nocardiopsis</taxon>
    </lineage>
</organism>
<evidence type="ECO:0000313" key="2">
    <source>
        <dbReference type="Proteomes" id="UP000654947"/>
    </source>
</evidence>
<evidence type="ECO:0000313" key="1">
    <source>
        <dbReference type="EMBL" id="GHD26435.1"/>
    </source>
</evidence>
<dbReference type="EMBL" id="BMXL01000011">
    <property type="protein sequence ID" value="GHD26435.1"/>
    <property type="molecule type" value="Genomic_DNA"/>
</dbReference>
<dbReference type="AlphaFoldDB" id="A0A918XD86"/>
<dbReference type="RefSeq" id="WP_026116056.1">
    <property type="nucleotide sequence ID" value="NZ_BMXL01000011.1"/>
</dbReference>
<keyword evidence="2" id="KW-1185">Reference proteome</keyword>
<comment type="caution">
    <text evidence="1">The sequence shown here is derived from an EMBL/GenBank/DDBJ whole genome shotgun (WGS) entry which is preliminary data.</text>
</comment>
<protein>
    <submittedName>
        <fullName evidence="1">Uncharacterized protein</fullName>
    </submittedName>
</protein>
<dbReference type="Proteomes" id="UP000654947">
    <property type="component" value="Unassembled WGS sequence"/>
</dbReference>